<evidence type="ECO:0000313" key="8">
    <source>
        <dbReference type="Proteomes" id="UP000014074"/>
    </source>
</evidence>
<dbReference type="GeneID" id="19322287"/>
<dbReference type="RefSeq" id="XP_007912840.1">
    <property type="nucleotide sequence ID" value="XM_007914649.1"/>
</dbReference>
<dbReference type="InterPro" id="IPR000209">
    <property type="entry name" value="Peptidase_S8/S53_dom"/>
</dbReference>
<dbReference type="PANTHER" id="PTHR43806:SF66">
    <property type="entry name" value="SERIN ENDOPEPTIDASE"/>
    <property type="match status" value="1"/>
</dbReference>
<evidence type="ECO:0000313" key="7">
    <source>
        <dbReference type="EMBL" id="EOO02483.1"/>
    </source>
</evidence>
<keyword evidence="8" id="KW-1185">Reference proteome</keyword>
<dbReference type="Gene3D" id="3.40.50.200">
    <property type="entry name" value="Peptidase S8/S53 domain"/>
    <property type="match status" value="1"/>
</dbReference>
<dbReference type="GO" id="GO:0006508">
    <property type="term" value="P:proteolysis"/>
    <property type="evidence" value="ECO:0007669"/>
    <property type="project" value="UniProtKB-KW"/>
</dbReference>
<dbReference type="PANTHER" id="PTHR43806">
    <property type="entry name" value="PEPTIDASE S8"/>
    <property type="match status" value="1"/>
</dbReference>
<dbReference type="InterPro" id="IPR036852">
    <property type="entry name" value="Peptidase_S8/S53_dom_sf"/>
</dbReference>
<dbReference type="InterPro" id="IPR022398">
    <property type="entry name" value="Peptidase_S8_His-AS"/>
</dbReference>
<dbReference type="Proteomes" id="UP000014074">
    <property type="component" value="Unassembled WGS sequence"/>
</dbReference>
<protein>
    <submittedName>
        <fullName evidence="7">Putative thermostable alkaline protease protein</fullName>
    </submittedName>
</protein>
<dbReference type="PROSITE" id="PS51892">
    <property type="entry name" value="SUBTILASE"/>
    <property type="match status" value="1"/>
</dbReference>
<name>R8BSV3_PHAM7</name>
<reference evidence="8" key="1">
    <citation type="journal article" date="2013" name="Genome Announc.">
        <title>Draft genome sequence of the ascomycete Phaeoacremonium aleophilum strain UCR-PA7, a causal agent of the esca disease complex in grapevines.</title>
        <authorList>
            <person name="Blanco-Ulate B."/>
            <person name="Rolshausen P."/>
            <person name="Cantu D."/>
        </authorList>
    </citation>
    <scope>NUCLEOTIDE SEQUENCE [LARGE SCALE GENOMIC DNA]</scope>
    <source>
        <strain evidence="8">UCR-PA7</strain>
    </source>
</reference>
<comment type="similarity">
    <text evidence="1 5">Belongs to the peptidase S8 family.</text>
</comment>
<evidence type="ECO:0000256" key="3">
    <source>
        <dbReference type="ARBA" id="ARBA00022801"/>
    </source>
</evidence>
<dbReference type="eggNOG" id="KOG4266">
    <property type="taxonomic scope" value="Eukaryota"/>
</dbReference>
<evidence type="ECO:0000256" key="4">
    <source>
        <dbReference type="ARBA" id="ARBA00022825"/>
    </source>
</evidence>
<dbReference type="PRINTS" id="PR00723">
    <property type="entry name" value="SUBTILISIN"/>
</dbReference>
<evidence type="ECO:0000256" key="2">
    <source>
        <dbReference type="ARBA" id="ARBA00022670"/>
    </source>
</evidence>
<dbReference type="InterPro" id="IPR023827">
    <property type="entry name" value="Peptidase_S8_Asp-AS"/>
</dbReference>
<dbReference type="PROSITE" id="PS00137">
    <property type="entry name" value="SUBTILASE_HIS"/>
    <property type="match status" value="1"/>
</dbReference>
<dbReference type="GO" id="GO:0004252">
    <property type="term" value="F:serine-type endopeptidase activity"/>
    <property type="evidence" value="ECO:0007669"/>
    <property type="project" value="InterPro"/>
</dbReference>
<dbReference type="PROSITE" id="PS00136">
    <property type="entry name" value="SUBTILASE_ASP"/>
    <property type="match status" value="1"/>
</dbReference>
<gene>
    <name evidence="7" type="ORF">UCRPA7_2074</name>
</gene>
<dbReference type="InterPro" id="IPR015500">
    <property type="entry name" value="Peptidase_S8_subtilisin-rel"/>
</dbReference>
<dbReference type="EMBL" id="KB932919">
    <property type="protein sequence ID" value="EOO02483.1"/>
    <property type="molecule type" value="Genomic_DNA"/>
</dbReference>
<dbReference type="InterPro" id="IPR050131">
    <property type="entry name" value="Peptidase_S8_subtilisin-like"/>
</dbReference>
<dbReference type="SUPFAM" id="SSF52743">
    <property type="entry name" value="Subtilisin-like"/>
    <property type="match status" value="1"/>
</dbReference>
<comment type="caution">
    <text evidence="5">Lacks conserved residue(s) required for the propagation of feature annotation.</text>
</comment>
<sequence length="268" mass="27774">MTGVDRLHSSGIKGKGVKIGILDTGVDYYHPALGGCFGPGCKISFGYDLVGDDYNGYNTPVPDDDPLATCSTGGHGTHVTGIIGMEVPDDYPLFNGLVGVAPEASIGMYRVLGCSGGVGTDVLVAGMVRAADDGVDVISISIGGAIDFDAIQGNVTGSKEDYVVIVKRGLCGLALIQSNAAAAGFRNVLTYPDKDVLGNPFLQGYAAAIPVTDDNGVPLNFGTTTNNKIYVGAKKSTDYSVRFTDATPELVRQSWGGQMNNFSSAAKM</sequence>
<organism evidence="7 8">
    <name type="scientific">Phaeoacremonium minimum (strain UCR-PA7)</name>
    <name type="common">Esca disease fungus</name>
    <name type="synonym">Togninia minima</name>
    <dbReference type="NCBI Taxonomy" id="1286976"/>
    <lineage>
        <taxon>Eukaryota</taxon>
        <taxon>Fungi</taxon>
        <taxon>Dikarya</taxon>
        <taxon>Ascomycota</taxon>
        <taxon>Pezizomycotina</taxon>
        <taxon>Sordariomycetes</taxon>
        <taxon>Sordariomycetidae</taxon>
        <taxon>Togniniales</taxon>
        <taxon>Togniniaceae</taxon>
        <taxon>Phaeoacremonium</taxon>
    </lineage>
</organism>
<dbReference type="AlphaFoldDB" id="R8BSV3"/>
<keyword evidence="4" id="KW-0720">Serine protease</keyword>
<proteinExistence type="inferred from homology"/>
<feature type="domain" description="Peptidase S8/S53" evidence="6">
    <location>
        <begin position="14"/>
        <end position="149"/>
    </location>
</feature>
<dbReference type="OrthoDB" id="10256524at2759"/>
<keyword evidence="2 7" id="KW-0645">Protease</keyword>
<accession>R8BSV3</accession>
<dbReference type="Pfam" id="PF00082">
    <property type="entry name" value="Peptidase_S8"/>
    <property type="match status" value="1"/>
</dbReference>
<evidence type="ECO:0000256" key="1">
    <source>
        <dbReference type="ARBA" id="ARBA00011073"/>
    </source>
</evidence>
<evidence type="ECO:0000259" key="6">
    <source>
        <dbReference type="Pfam" id="PF00082"/>
    </source>
</evidence>
<dbReference type="HOGENOM" id="CLU_1038946_0_0_1"/>
<keyword evidence="3" id="KW-0378">Hydrolase</keyword>
<evidence type="ECO:0000256" key="5">
    <source>
        <dbReference type="PROSITE-ProRule" id="PRU01240"/>
    </source>
</evidence>
<dbReference type="KEGG" id="tmn:UCRPA7_2074"/>